<evidence type="ECO:0000313" key="3">
    <source>
        <dbReference type="Proteomes" id="UP000024404"/>
    </source>
</evidence>
<reference evidence="3" key="1">
    <citation type="submission" date="2013-10" db="EMBL/GenBank/DDBJ databases">
        <title>Genome sequencing of Onchocerca volvulus.</title>
        <authorList>
            <person name="Cotton J."/>
            <person name="Tsai J."/>
            <person name="Stanley E."/>
            <person name="Tracey A."/>
            <person name="Holroyd N."/>
            <person name="Lustigman S."/>
            <person name="Berriman M."/>
        </authorList>
    </citation>
    <scope>NUCLEOTIDE SEQUENCE</scope>
</reference>
<proteinExistence type="predicted"/>
<feature type="region of interest" description="Disordered" evidence="1">
    <location>
        <begin position="590"/>
        <end position="623"/>
    </location>
</feature>
<feature type="compositionally biased region" description="Basic and acidic residues" evidence="1">
    <location>
        <begin position="590"/>
        <end position="610"/>
    </location>
</feature>
<dbReference type="InterPro" id="IPR008042">
    <property type="entry name" value="Retrotrans_Pao"/>
</dbReference>
<accession>A0A8R1TQV4</accession>
<dbReference type="SUPFAM" id="SSF56672">
    <property type="entry name" value="DNA/RNA polymerases"/>
    <property type="match status" value="1"/>
</dbReference>
<sequence length="623" mass="73592">MYILPNKFRGRHSSISFEQGPDHPFDQNVDNFWKLELLGIHEQPHNYDDDRALWLFKKTITKVGRRYQVAWPWKELQVWKETKPRINSNRGLCFGRLKTLMRRLQNEPYVLNKYHEVIYEQLRSNIIEKVSDDMDKVGIIHYLPHHEVISVNKSTTKLRIVYDASSHTKGMKSLNDVLYRGPIALPDLVGVLLRFRTMKNVVTADIEKAFLQLELLPAERNCTRFLWLKNTYGRVTEDNIVSFRFRRVLSEFLSNDRKFNEIIPEYDRVEVGIYKKILGLNWDPNKDVLHIILKPWKQQELTKRTIFHFVASQYDPLGFLVPVMTQFKIFLQTIWKKNNLWDQLLSEENELTRKNIVNDWPEKVKEIPRLTIRVTKSSQIHVFTDASTFAYLAAVYAKQGTETFLIFAKSQIASMKDMTIPPLELLAILIGVRAAQFVLKQLDLEPVQVTLWSDSKCVLHWIRNHSRLQPTFTQNRIEDIRNANFSFRYIPSDCNPVDIATRGLFLSKLGNYQQWWKGPKWLAGDQCDWPLREFNFKENDEEVNVIAKARKSTIARGSLKLLDASRFSKWTKLTFWEKWKNEYLTSLRERTQKEHRSPRSTEKRTPHEEEIVLVNEPETPRGM</sequence>
<keyword evidence="3" id="KW-1185">Reference proteome</keyword>
<dbReference type="EnsemblMetazoa" id="OVOC3189.1">
    <property type="protein sequence ID" value="OVOC3189.1"/>
    <property type="gene ID" value="WBGene00239998"/>
</dbReference>
<dbReference type="InterPro" id="IPR043502">
    <property type="entry name" value="DNA/RNA_pol_sf"/>
</dbReference>
<dbReference type="PANTHER" id="PTHR47331">
    <property type="entry name" value="PHD-TYPE DOMAIN-CONTAINING PROTEIN"/>
    <property type="match status" value="1"/>
</dbReference>
<name>A0A8R1TQV4_ONCVO</name>
<dbReference type="EMBL" id="CMVM020000079">
    <property type="status" value="NOT_ANNOTATED_CDS"/>
    <property type="molecule type" value="Genomic_DNA"/>
</dbReference>
<organism evidence="2 3">
    <name type="scientific">Onchocerca volvulus</name>
    <dbReference type="NCBI Taxonomy" id="6282"/>
    <lineage>
        <taxon>Eukaryota</taxon>
        <taxon>Metazoa</taxon>
        <taxon>Ecdysozoa</taxon>
        <taxon>Nematoda</taxon>
        <taxon>Chromadorea</taxon>
        <taxon>Rhabditida</taxon>
        <taxon>Spirurina</taxon>
        <taxon>Spiruromorpha</taxon>
        <taxon>Filarioidea</taxon>
        <taxon>Onchocercidae</taxon>
        <taxon>Onchocerca</taxon>
    </lineage>
</organism>
<dbReference type="AlphaFoldDB" id="A0A8R1TQV4"/>
<dbReference type="OMA" id="PERNIDQ"/>
<evidence type="ECO:0000256" key="1">
    <source>
        <dbReference type="SAM" id="MobiDB-lite"/>
    </source>
</evidence>
<evidence type="ECO:0000313" key="2">
    <source>
        <dbReference type="EnsemblMetazoa" id="OVOC3189.1"/>
    </source>
</evidence>
<reference evidence="2" key="2">
    <citation type="submission" date="2022-06" db="UniProtKB">
        <authorList>
            <consortium name="EnsemblMetazoa"/>
        </authorList>
    </citation>
    <scope>IDENTIFICATION</scope>
</reference>
<protein>
    <submittedName>
        <fullName evidence="2">DUF5641 domain-containing protein</fullName>
    </submittedName>
</protein>
<dbReference type="Proteomes" id="UP000024404">
    <property type="component" value="Unassembled WGS sequence"/>
</dbReference>
<dbReference type="Pfam" id="PF05380">
    <property type="entry name" value="Peptidase_A17"/>
    <property type="match status" value="1"/>
</dbReference>